<keyword evidence="1" id="KW-0812">Transmembrane</keyword>
<gene>
    <name evidence="2" type="ORF">EJD97_020799</name>
</gene>
<reference evidence="2" key="1">
    <citation type="submission" date="2019-05" db="EMBL/GenBank/DDBJ databases">
        <title>The de novo reference genome and transcriptome assemblies of the wild tomato species Solanum chilense.</title>
        <authorList>
            <person name="Stam R."/>
            <person name="Nosenko T."/>
            <person name="Hoerger A.C."/>
            <person name="Stephan W."/>
            <person name="Seidel M.A."/>
            <person name="Kuhn J.M.M."/>
            <person name="Haberer G."/>
            <person name="Tellier A."/>
        </authorList>
    </citation>
    <scope>NUCLEOTIDE SEQUENCE</scope>
    <source>
        <tissue evidence="2">Mature leaves</tissue>
    </source>
</reference>
<evidence type="ECO:0000256" key="1">
    <source>
        <dbReference type="SAM" id="Phobius"/>
    </source>
</evidence>
<protein>
    <submittedName>
        <fullName evidence="2">Uncharacterized protein</fullName>
    </submittedName>
</protein>
<accession>A0A6N2CCS6</accession>
<dbReference type="EMBL" id="RXGB01000613">
    <property type="protein sequence ID" value="TMX02602.1"/>
    <property type="molecule type" value="Genomic_DNA"/>
</dbReference>
<feature type="transmembrane region" description="Helical" evidence="1">
    <location>
        <begin position="6"/>
        <end position="26"/>
    </location>
</feature>
<name>A0A6N2CCS6_SOLCI</name>
<dbReference type="AlphaFoldDB" id="A0A6N2CCS6"/>
<evidence type="ECO:0000313" key="2">
    <source>
        <dbReference type="EMBL" id="TMX02602.1"/>
    </source>
</evidence>
<keyword evidence="1" id="KW-1133">Transmembrane helix</keyword>
<comment type="caution">
    <text evidence="2">The sequence shown here is derived from an EMBL/GenBank/DDBJ whole genome shotgun (WGS) entry which is preliminary data.</text>
</comment>
<keyword evidence="1" id="KW-0472">Membrane</keyword>
<sequence>MSSQGTITPGLHIGPITSIIFFYVFIGHNNHWLHIGHNNSYPIFHVFTGHNNPWVAYRAQ</sequence>
<organism evidence="2">
    <name type="scientific">Solanum chilense</name>
    <name type="common">Tomato</name>
    <name type="synonym">Lycopersicon chilense</name>
    <dbReference type="NCBI Taxonomy" id="4083"/>
    <lineage>
        <taxon>Eukaryota</taxon>
        <taxon>Viridiplantae</taxon>
        <taxon>Streptophyta</taxon>
        <taxon>Embryophyta</taxon>
        <taxon>Tracheophyta</taxon>
        <taxon>Spermatophyta</taxon>
        <taxon>Magnoliopsida</taxon>
        <taxon>eudicotyledons</taxon>
        <taxon>Gunneridae</taxon>
        <taxon>Pentapetalae</taxon>
        <taxon>asterids</taxon>
        <taxon>lamiids</taxon>
        <taxon>Solanales</taxon>
        <taxon>Solanaceae</taxon>
        <taxon>Solanoideae</taxon>
        <taxon>Solaneae</taxon>
        <taxon>Solanum</taxon>
        <taxon>Solanum subgen. Lycopersicon</taxon>
    </lineage>
</organism>
<proteinExistence type="predicted"/>